<proteinExistence type="predicted"/>
<protein>
    <submittedName>
        <fullName evidence="1">Uncharacterized protein</fullName>
    </submittedName>
</protein>
<comment type="caution">
    <text evidence="1">The sequence shown here is derived from an EMBL/GenBank/DDBJ whole genome shotgun (WGS) entry which is preliminary data.</text>
</comment>
<dbReference type="AlphaFoldDB" id="A0A1J4S0E4"/>
<sequence length="189" mass="20881">MSSRLVLLVVMVSVLTLSGWQVYRLVSGESSPEDPEVLAATTTQTLEERVTSLESRVLTLERNTGLVKPKSTGKIKEQYVQLAGGSVNSVNWARIPGTEFSFDTALYGTSVEVSWQGWIDNGNGSVRIYDDTNHRAVDNSELSIDSGVKSSFYSKPMSVWRGQNQYHIEGKNPLGEIIISSPRLKIVTR</sequence>
<accession>A0A1J4S0E4</accession>
<organism evidence="1 2">
    <name type="scientific">Candidatus Collierbacteria bacterium CG1_02_44_10</name>
    <dbReference type="NCBI Taxonomy" id="1805087"/>
    <lineage>
        <taxon>Bacteria</taxon>
        <taxon>Candidatus Collieribacteriota</taxon>
    </lineage>
</organism>
<reference evidence="1 2" key="1">
    <citation type="journal article" date="2016" name="Environ. Microbiol.">
        <title>Genomic resolution of a cold subsurface aquifer community provides metabolic insights for novel microbes adapted to high CO concentrations.</title>
        <authorList>
            <person name="Probst A.J."/>
            <person name="Castelle C.J."/>
            <person name="Singh A."/>
            <person name="Brown C.T."/>
            <person name="Anantharaman K."/>
            <person name="Sharon I."/>
            <person name="Hug L.A."/>
            <person name="Burstein D."/>
            <person name="Emerson J.B."/>
            <person name="Thomas B.C."/>
            <person name="Banfield J.F."/>
        </authorList>
    </citation>
    <scope>NUCLEOTIDE SEQUENCE [LARGE SCALE GENOMIC DNA]</scope>
    <source>
        <strain evidence="1">CG1_02_44_10</strain>
    </source>
</reference>
<name>A0A1J4S0E4_9BACT</name>
<gene>
    <name evidence="1" type="ORF">AUJ42_01565</name>
</gene>
<dbReference type="EMBL" id="MNUK01000039">
    <property type="protein sequence ID" value="OIN91654.1"/>
    <property type="molecule type" value="Genomic_DNA"/>
</dbReference>
<evidence type="ECO:0000313" key="1">
    <source>
        <dbReference type="EMBL" id="OIN91654.1"/>
    </source>
</evidence>
<dbReference type="Proteomes" id="UP000182345">
    <property type="component" value="Unassembled WGS sequence"/>
</dbReference>
<evidence type="ECO:0000313" key="2">
    <source>
        <dbReference type="Proteomes" id="UP000182345"/>
    </source>
</evidence>